<accession>A0A934K424</accession>
<reference evidence="10" key="1">
    <citation type="submission" date="2020-10" db="EMBL/GenBank/DDBJ databases">
        <title>Ca. Dormibacterota MAGs.</title>
        <authorList>
            <person name="Montgomery K."/>
        </authorList>
    </citation>
    <scope>NUCLEOTIDE SEQUENCE [LARGE SCALE GENOMIC DNA]</scope>
    <source>
        <strain evidence="10">SC8812_S17_10</strain>
    </source>
</reference>
<dbReference type="EMBL" id="JAEKNR010000240">
    <property type="protein sequence ID" value="MBJ7601286.1"/>
    <property type="molecule type" value="Genomic_DNA"/>
</dbReference>
<evidence type="ECO:0000256" key="3">
    <source>
        <dbReference type="ARBA" id="ARBA00022475"/>
    </source>
</evidence>
<evidence type="ECO:0000256" key="4">
    <source>
        <dbReference type="ARBA" id="ARBA00022692"/>
    </source>
</evidence>
<keyword evidence="5" id="KW-0029">Amino-acid transport</keyword>
<feature type="transmembrane region" description="Helical" evidence="9">
    <location>
        <begin position="267"/>
        <end position="290"/>
    </location>
</feature>
<dbReference type="InterPro" id="IPR001851">
    <property type="entry name" value="ABC_transp_permease"/>
</dbReference>
<feature type="transmembrane region" description="Helical" evidence="9">
    <location>
        <begin position="186"/>
        <end position="206"/>
    </location>
</feature>
<gene>
    <name evidence="10" type="ORF">JF922_24835</name>
</gene>
<feature type="transmembrane region" description="Helical" evidence="9">
    <location>
        <begin position="51"/>
        <end position="75"/>
    </location>
</feature>
<feature type="transmembrane region" description="Helical" evidence="9">
    <location>
        <begin position="135"/>
        <end position="157"/>
    </location>
</feature>
<dbReference type="GO" id="GO:0006865">
    <property type="term" value="P:amino acid transport"/>
    <property type="evidence" value="ECO:0007669"/>
    <property type="project" value="UniProtKB-KW"/>
</dbReference>
<dbReference type="PANTHER" id="PTHR11795:SF445">
    <property type="entry name" value="AMINO ACID ABC TRANSPORTER PERMEASE PROTEIN"/>
    <property type="match status" value="1"/>
</dbReference>
<keyword evidence="3" id="KW-1003">Cell membrane</keyword>
<proteinExistence type="inferred from homology"/>
<evidence type="ECO:0000256" key="9">
    <source>
        <dbReference type="SAM" id="Phobius"/>
    </source>
</evidence>
<protein>
    <submittedName>
        <fullName evidence="10">Branched-chain amino acid ABC transporter permease</fullName>
    </submittedName>
</protein>
<dbReference type="RefSeq" id="WP_338205470.1">
    <property type="nucleotide sequence ID" value="NZ_JAEKNR010000240.1"/>
</dbReference>
<feature type="transmembrane region" description="Helical" evidence="9">
    <location>
        <begin position="87"/>
        <end position="115"/>
    </location>
</feature>
<name>A0A934K424_9BACT</name>
<evidence type="ECO:0000313" key="11">
    <source>
        <dbReference type="Proteomes" id="UP000612893"/>
    </source>
</evidence>
<evidence type="ECO:0000256" key="6">
    <source>
        <dbReference type="ARBA" id="ARBA00022989"/>
    </source>
</evidence>
<dbReference type="CDD" id="cd06582">
    <property type="entry name" value="TM_PBP1_LivH_like"/>
    <property type="match status" value="1"/>
</dbReference>
<evidence type="ECO:0000256" key="5">
    <source>
        <dbReference type="ARBA" id="ARBA00022970"/>
    </source>
</evidence>
<keyword evidence="11" id="KW-1185">Reference proteome</keyword>
<evidence type="ECO:0000256" key="8">
    <source>
        <dbReference type="ARBA" id="ARBA00037998"/>
    </source>
</evidence>
<sequence length="294" mass="30852">MTFFLQNVINAISLGGLDALIALGIAVLFSIMKLVNFAHGELIMIGGYTLFLLHGVPLPLALIAVVLVVIFAALLMERAAFRTVRSADPATLLVTSFAISFLLQNVALLTMGAQAKSVALPDFVTSSIPLGDLRVANLDLLTIAVTVVLLAGLVLFLRRTDLGVQMRAAAEDFQMARLLGVRANRVVATAFAISGALAGVVSTLYVSRTAALDPTMGVQPVLVGFVACVIGGLGSLSGAALGGFLLGIVTVALQVLLPIELRPSREAFSFVIVVGVLLLRPHGMLGARWLKERV</sequence>
<comment type="caution">
    <text evidence="10">The sequence shown here is derived from an EMBL/GenBank/DDBJ whole genome shotgun (WGS) entry which is preliminary data.</text>
</comment>
<dbReference type="Pfam" id="PF02653">
    <property type="entry name" value="BPD_transp_2"/>
    <property type="match status" value="1"/>
</dbReference>
<organism evidence="10 11">
    <name type="scientific">Candidatus Nephthysia bennettiae</name>
    <dbReference type="NCBI Taxonomy" id="3127016"/>
    <lineage>
        <taxon>Bacteria</taxon>
        <taxon>Bacillati</taxon>
        <taxon>Candidatus Dormiibacterota</taxon>
        <taxon>Candidatus Dormibacteria</taxon>
        <taxon>Candidatus Dormibacterales</taxon>
        <taxon>Candidatus Dormibacteraceae</taxon>
        <taxon>Candidatus Nephthysia</taxon>
    </lineage>
</organism>
<keyword evidence="7 9" id="KW-0472">Membrane</keyword>
<evidence type="ECO:0000256" key="7">
    <source>
        <dbReference type="ARBA" id="ARBA00023136"/>
    </source>
</evidence>
<keyword evidence="2" id="KW-0813">Transport</keyword>
<evidence type="ECO:0000313" key="10">
    <source>
        <dbReference type="EMBL" id="MBJ7601286.1"/>
    </source>
</evidence>
<keyword evidence="4 9" id="KW-0812">Transmembrane</keyword>
<dbReference type="InterPro" id="IPR052157">
    <property type="entry name" value="BCAA_transport_permease"/>
</dbReference>
<dbReference type="PANTHER" id="PTHR11795">
    <property type="entry name" value="BRANCHED-CHAIN AMINO ACID TRANSPORT SYSTEM PERMEASE PROTEIN LIVH"/>
    <property type="match status" value="1"/>
</dbReference>
<evidence type="ECO:0000256" key="1">
    <source>
        <dbReference type="ARBA" id="ARBA00004651"/>
    </source>
</evidence>
<dbReference type="GO" id="GO:0005886">
    <property type="term" value="C:plasma membrane"/>
    <property type="evidence" value="ECO:0007669"/>
    <property type="project" value="UniProtKB-SubCell"/>
</dbReference>
<dbReference type="Proteomes" id="UP000612893">
    <property type="component" value="Unassembled WGS sequence"/>
</dbReference>
<feature type="transmembrane region" description="Helical" evidence="9">
    <location>
        <begin position="12"/>
        <end position="31"/>
    </location>
</feature>
<evidence type="ECO:0000256" key="2">
    <source>
        <dbReference type="ARBA" id="ARBA00022448"/>
    </source>
</evidence>
<comment type="similarity">
    <text evidence="8">Belongs to the binding-protein-dependent transport system permease family. LivHM subfamily.</text>
</comment>
<feature type="transmembrane region" description="Helical" evidence="9">
    <location>
        <begin position="243"/>
        <end position="261"/>
    </location>
</feature>
<feature type="transmembrane region" description="Helical" evidence="9">
    <location>
        <begin position="218"/>
        <end position="236"/>
    </location>
</feature>
<comment type="subcellular location">
    <subcellularLocation>
        <location evidence="1">Cell membrane</location>
        <topology evidence="1">Multi-pass membrane protein</topology>
    </subcellularLocation>
</comment>
<keyword evidence="6 9" id="KW-1133">Transmembrane helix</keyword>
<dbReference type="AlphaFoldDB" id="A0A934K424"/>